<evidence type="ECO:0008006" key="4">
    <source>
        <dbReference type="Google" id="ProtNLM"/>
    </source>
</evidence>
<evidence type="ECO:0000256" key="1">
    <source>
        <dbReference type="SAM" id="MobiDB-lite"/>
    </source>
</evidence>
<name>A0ABW2PPT7_9BACL</name>
<feature type="compositionally biased region" description="Basic and acidic residues" evidence="1">
    <location>
        <begin position="1"/>
        <end position="10"/>
    </location>
</feature>
<proteinExistence type="predicted"/>
<comment type="caution">
    <text evidence="2">The sequence shown here is derived from an EMBL/GenBank/DDBJ whole genome shotgun (WGS) entry which is preliminary data.</text>
</comment>
<feature type="compositionally biased region" description="Basic and acidic residues" evidence="1">
    <location>
        <begin position="51"/>
        <end position="61"/>
    </location>
</feature>
<keyword evidence="3" id="KW-1185">Reference proteome</keyword>
<evidence type="ECO:0000313" key="2">
    <source>
        <dbReference type="EMBL" id="MFC7390535.1"/>
    </source>
</evidence>
<protein>
    <recommendedName>
        <fullName evidence="4">DUF1292 domain-containing protein</fullName>
    </recommendedName>
</protein>
<dbReference type="RefSeq" id="WP_214789678.1">
    <property type="nucleotide sequence ID" value="NZ_JANIEL010000006.1"/>
</dbReference>
<accession>A0ABW2PPT7</accession>
<feature type="compositionally biased region" description="Acidic residues" evidence="1">
    <location>
        <begin position="38"/>
        <end position="50"/>
    </location>
</feature>
<feature type="compositionally biased region" description="Low complexity" evidence="1">
    <location>
        <begin position="24"/>
        <end position="37"/>
    </location>
</feature>
<organism evidence="2 3">
    <name type="scientific">Exiguobacterium aestuarii</name>
    <dbReference type="NCBI Taxonomy" id="273527"/>
    <lineage>
        <taxon>Bacteria</taxon>
        <taxon>Bacillati</taxon>
        <taxon>Bacillota</taxon>
        <taxon>Bacilli</taxon>
        <taxon>Bacillales</taxon>
        <taxon>Bacillales Family XII. Incertae Sedis</taxon>
        <taxon>Exiguobacterium</taxon>
    </lineage>
</organism>
<evidence type="ECO:0000313" key="3">
    <source>
        <dbReference type="Proteomes" id="UP001596439"/>
    </source>
</evidence>
<feature type="region of interest" description="Disordered" evidence="1">
    <location>
        <begin position="1"/>
        <end position="61"/>
    </location>
</feature>
<gene>
    <name evidence="2" type="ORF">ACFQO8_10255</name>
</gene>
<dbReference type="Proteomes" id="UP001596439">
    <property type="component" value="Unassembled WGS sequence"/>
</dbReference>
<feature type="compositionally biased region" description="Acidic residues" evidence="1">
    <location>
        <begin position="11"/>
        <end position="21"/>
    </location>
</feature>
<reference evidence="3" key="1">
    <citation type="journal article" date="2019" name="Int. J. Syst. Evol. Microbiol.">
        <title>The Global Catalogue of Microorganisms (GCM) 10K type strain sequencing project: providing services to taxonomists for standard genome sequencing and annotation.</title>
        <authorList>
            <consortium name="The Broad Institute Genomics Platform"/>
            <consortium name="The Broad Institute Genome Sequencing Center for Infectious Disease"/>
            <person name="Wu L."/>
            <person name="Ma J."/>
        </authorList>
    </citation>
    <scope>NUCLEOTIDE SEQUENCE [LARGE SCALE GENOMIC DNA]</scope>
    <source>
        <strain evidence="3">CCUG 55590</strain>
    </source>
</reference>
<sequence length="129" mass="15143">MTEEEKKEVVSSEEEGTEEKEETVVLADALDEANQAAEAEEDEDDDEDQPEEKNMDHIKGVFNFDHENGREYRVVFYNDRKNLVFRELGNGKVEFVGRFSDDAYDEENEAEMRELGQRELERILAERFK</sequence>
<dbReference type="EMBL" id="JBHTCE010000001">
    <property type="protein sequence ID" value="MFC7390535.1"/>
    <property type="molecule type" value="Genomic_DNA"/>
</dbReference>